<reference evidence="1 2" key="1">
    <citation type="submission" date="2024-09" db="EMBL/GenBank/DDBJ databases">
        <authorList>
            <person name="Sun Q."/>
            <person name="Mori K."/>
        </authorList>
    </citation>
    <scope>NUCLEOTIDE SEQUENCE [LARGE SCALE GENOMIC DNA]</scope>
    <source>
        <strain evidence="1 2">JCM 3323</strain>
    </source>
</reference>
<name>A0ABV5PUV8_9ACTN</name>
<protein>
    <submittedName>
        <fullName evidence="1">Uncharacterized protein</fullName>
    </submittedName>
</protein>
<dbReference type="Proteomes" id="UP001589646">
    <property type="component" value="Unassembled WGS sequence"/>
</dbReference>
<sequence>MSRPDLTARGHPRPAHAADQFLLLIDGTLAAGATRPGINPVVCARELAEQFVVTFQGLVLKGG</sequence>
<proteinExistence type="predicted"/>
<dbReference type="RefSeq" id="WP_346118571.1">
    <property type="nucleotide sequence ID" value="NZ_BAAAXC010000006.1"/>
</dbReference>
<organism evidence="1 2">
    <name type="scientific">Nonomuraea roseola</name>
    <dbReference type="NCBI Taxonomy" id="46179"/>
    <lineage>
        <taxon>Bacteria</taxon>
        <taxon>Bacillati</taxon>
        <taxon>Actinomycetota</taxon>
        <taxon>Actinomycetes</taxon>
        <taxon>Streptosporangiales</taxon>
        <taxon>Streptosporangiaceae</taxon>
        <taxon>Nonomuraea</taxon>
    </lineage>
</organism>
<accession>A0ABV5PUV8</accession>
<evidence type="ECO:0000313" key="2">
    <source>
        <dbReference type="Proteomes" id="UP001589646"/>
    </source>
</evidence>
<gene>
    <name evidence="1" type="ORF">ACFFRN_10410</name>
</gene>
<keyword evidence="2" id="KW-1185">Reference proteome</keyword>
<evidence type="ECO:0000313" key="1">
    <source>
        <dbReference type="EMBL" id="MFB9527021.1"/>
    </source>
</evidence>
<dbReference type="EMBL" id="JBHMCE010000003">
    <property type="protein sequence ID" value="MFB9527021.1"/>
    <property type="molecule type" value="Genomic_DNA"/>
</dbReference>
<comment type="caution">
    <text evidence="1">The sequence shown here is derived from an EMBL/GenBank/DDBJ whole genome shotgun (WGS) entry which is preliminary data.</text>
</comment>